<accession>A0AAV4IYP7</accession>
<evidence type="ECO:0000313" key="2">
    <source>
        <dbReference type="EMBL" id="GFS13872.1"/>
    </source>
</evidence>
<feature type="compositionally biased region" description="Low complexity" evidence="1">
    <location>
        <begin position="1"/>
        <end position="15"/>
    </location>
</feature>
<organism evidence="2 3">
    <name type="scientific">Elysia marginata</name>
    <dbReference type="NCBI Taxonomy" id="1093978"/>
    <lineage>
        <taxon>Eukaryota</taxon>
        <taxon>Metazoa</taxon>
        <taxon>Spiralia</taxon>
        <taxon>Lophotrochozoa</taxon>
        <taxon>Mollusca</taxon>
        <taxon>Gastropoda</taxon>
        <taxon>Heterobranchia</taxon>
        <taxon>Euthyneura</taxon>
        <taxon>Panpulmonata</taxon>
        <taxon>Sacoglossa</taxon>
        <taxon>Placobranchoidea</taxon>
        <taxon>Plakobranchidae</taxon>
        <taxon>Elysia</taxon>
    </lineage>
</organism>
<feature type="compositionally biased region" description="Low complexity" evidence="1">
    <location>
        <begin position="65"/>
        <end position="83"/>
    </location>
</feature>
<comment type="caution">
    <text evidence="2">The sequence shown here is derived from an EMBL/GenBank/DDBJ whole genome shotgun (WGS) entry which is preliminary data.</text>
</comment>
<feature type="region of interest" description="Disordered" evidence="1">
    <location>
        <begin position="464"/>
        <end position="486"/>
    </location>
</feature>
<proteinExistence type="predicted"/>
<sequence>MTSINSPRRSSRSNITGRTSGLSVNIAHRSSGSVHAFSTNSACSNPARPTNKRRDEPRAYARGPSNRNINSSNINNNNNNNSIQPHRKSFSKEEPLSRRRSFKVENDENGRSRLDRNTPNFLLPPADPLDKHYNDSLFEEDYSTGDFQSKTNLNNIRFRSIEDSAISNTSLPVMLDKALVAPDNCIFTVDGKGPEGQVAGVSGQSTDAKTSNNSDSGLSSLSQSSGENSSLAASRIPNPTMNGHGDTPLENISFSDRKNSAYQDESCKENRQDVQRVGTELIRKLSKLPQSHRDEEKVGADSSEEHGECGETRPVLVHGNLKRLGMRRMLVPSPDRGFLQTDSTTSYNNNRKTNGNGGQKPSTSCSPVSAPLLQRKALGGSNSSLNTSVSVGRNSNNNSSPGNNSMSPRIVNNNSISRRQNPRQQLQQRQTSSCYSHPADEKQARLYAIPRNFSRTEAARFPHSYQHGRHRQDSIKTNPGTPKMPSRKIGRFFLVFPFSESTHRLSMSKLDNKAIIKEVQKHLRENLKRSSFSNTQTDCGYLDKERSGEEGVAHIWAPLKSGDVFDY</sequence>
<feature type="region of interest" description="Disordered" evidence="1">
    <location>
        <begin position="197"/>
        <end position="253"/>
    </location>
</feature>
<feature type="region of interest" description="Disordered" evidence="1">
    <location>
        <begin position="332"/>
        <end position="440"/>
    </location>
</feature>
<feature type="compositionally biased region" description="Polar residues" evidence="1">
    <location>
        <begin position="16"/>
        <end position="48"/>
    </location>
</feature>
<evidence type="ECO:0000313" key="3">
    <source>
        <dbReference type="Proteomes" id="UP000762676"/>
    </source>
</evidence>
<protein>
    <submittedName>
        <fullName evidence="2">Uncharacterized protein</fullName>
    </submittedName>
</protein>
<evidence type="ECO:0000256" key="1">
    <source>
        <dbReference type="SAM" id="MobiDB-lite"/>
    </source>
</evidence>
<dbReference type="Proteomes" id="UP000762676">
    <property type="component" value="Unassembled WGS sequence"/>
</dbReference>
<feature type="compositionally biased region" description="Basic and acidic residues" evidence="1">
    <location>
        <begin position="90"/>
        <end position="116"/>
    </location>
</feature>
<keyword evidence="3" id="KW-1185">Reference proteome</keyword>
<name>A0AAV4IYP7_9GAST</name>
<feature type="compositionally biased region" description="Polar residues" evidence="1">
    <location>
        <begin position="340"/>
        <end position="367"/>
    </location>
</feature>
<feature type="compositionally biased region" description="Low complexity" evidence="1">
    <location>
        <begin position="418"/>
        <end position="430"/>
    </location>
</feature>
<feature type="compositionally biased region" description="Low complexity" evidence="1">
    <location>
        <begin position="386"/>
        <end position="409"/>
    </location>
</feature>
<reference evidence="2 3" key="1">
    <citation type="journal article" date="2021" name="Elife">
        <title>Chloroplast acquisition without the gene transfer in kleptoplastic sea slugs, Plakobranchus ocellatus.</title>
        <authorList>
            <person name="Maeda T."/>
            <person name="Takahashi S."/>
            <person name="Yoshida T."/>
            <person name="Shimamura S."/>
            <person name="Takaki Y."/>
            <person name="Nagai Y."/>
            <person name="Toyoda A."/>
            <person name="Suzuki Y."/>
            <person name="Arimoto A."/>
            <person name="Ishii H."/>
            <person name="Satoh N."/>
            <person name="Nishiyama T."/>
            <person name="Hasebe M."/>
            <person name="Maruyama T."/>
            <person name="Minagawa J."/>
            <person name="Obokata J."/>
            <person name="Shigenobu S."/>
        </authorList>
    </citation>
    <scope>NUCLEOTIDE SEQUENCE [LARGE SCALE GENOMIC DNA]</scope>
</reference>
<gene>
    <name evidence="2" type="ORF">ElyMa_001408000</name>
</gene>
<dbReference type="EMBL" id="BMAT01002775">
    <property type="protein sequence ID" value="GFS13872.1"/>
    <property type="molecule type" value="Genomic_DNA"/>
</dbReference>
<feature type="compositionally biased region" description="Low complexity" evidence="1">
    <location>
        <begin position="211"/>
        <end position="234"/>
    </location>
</feature>
<feature type="compositionally biased region" description="Basic and acidic residues" evidence="1">
    <location>
        <begin position="291"/>
        <end position="311"/>
    </location>
</feature>
<feature type="region of interest" description="Disordered" evidence="1">
    <location>
        <begin position="1"/>
        <end position="128"/>
    </location>
</feature>
<dbReference type="AlphaFoldDB" id="A0AAV4IYP7"/>
<feature type="region of interest" description="Disordered" evidence="1">
    <location>
        <begin position="286"/>
        <end position="313"/>
    </location>
</feature>